<dbReference type="Gene3D" id="3.20.20.140">
    <property type="entry name" value="Metal-dependent hydrolases"/>
    <property type="match status" value="1"/>
</dbReference>
<dbReference type="Pfam" id="PF07969">
    <property type="entry name" value="Amidohydro_3"/>
    <property type="match status" value="1"/>
</dbReference>
<keyword evidence="3" id="KW-1185">Reference proteome</keyword>
<proteinExistence type="predicted"/>
<dbReference type="SUPFAM" id="SSF51556">
    <property type="entry name" value="Metallo-dependent hydrolases"/>
    <property type="match status" value="1"/>
</dbReference>
<name>A0AAP2RJY7_9FIRM</name>
<dbReference type="CDD" id="cd01300">
    <property type="entry name" value="YtcJ_like"/>
    <property type="match status" value="1"/>
</dbReference>
<dbReference type="GO" id="GO:0016810">
    <property type="term" value="F:hydrolase activity, acting on carbon-nitrogen (but not peptide) bonds"/>
    <property type="evidence" value="ECO:0007669"/>
    <property type="project" value="InterPro"/>
</dbReference>
<evidence type="ECO:0000313" key="2">
    <source>
        <dbReference type="EMBL" id="MCD2493574.1"/>
    </source>
</evidence>
<dbReference type="RefSeq" id="WP_231063422.1">
    <property type="nucleotide sequence ID" value="NZ_JAJNOR010000010.1"/>
</dbReference>
<evidence type="ECO:0000313" key="3">
    <source>
        <dbReference type="Proteomes" id="UP001299265"/>
    </source>
</evidence>
<dbReference type="Gene3D" id="2.30.40.10">
    <property type="entry name" value="Urease, subunit C, domain 1"/>
    <property type="match status" value="1"/>
</dbReference>
<dbReference type="PANTHER" id="PTHR22642">
    <property type="entry name" value="IMIDAZOLONEPROPIONASE"/>
    <property type="match status" value="1"/>
</dbReference>
<dbReference type="PANTHER" id="PTHR22642:SF2">
    <property type="entry name" value="PROTEIN LONG AFTER FAR-RED 3"/>
    <property type="match status" value="1"/>
</dbReference>
<sequence>MKQIYHGNVLSMSEDMRRSVREEKNAVFPDGILTEDGVIRQVGSFDTLRKEEPEAEVFDYGNGTILPGFIDGHSHLSAVAYSMILFNAKPSPSGNCNTPEQLIEEAKKFLRTITLEPGQWFLGLGYDNAVFPGERHLTRQELDRISTEIPIAITHVSGHLCAVNTKAMELYGYDKPGCEVPAGGEVDPSGLLKEEAFLSPAKASVVKGPSPSQLMKALEQASDHYASFGITTMQDGKVRKGELELLKAAGKAGAICGDVVIYLAPETAEEYLPKQYPAENPYEFHCRLGGAKIFLDGSPQGKTAWLSMPYHTVPEGQPEDYCGMPVQEEQDVREFFEKCIRNRWQVNVHANGDAAIEQMLRCYEYALLVTKKDGGGNENLRPVVIHCQTVRREQLTRMAKLGMTASFFLDHVYYWGDYHYSSVLGAERASVISPLRWAEEEEIPFTLHQDSPVVEPNILFSIHNAVNRRTKGGRVLGENQRISVLEALEAVTVHGAYQIFEEETKGAIEPGRRADFVVLEKNPLETSTEEIKDIRITATVKDGRIIYER</sequence>
<dbReference type="EMBL" id="JAJNOR010000010">
    <property type="protein sequence ID" value="MCD2493574.1"/>
    <property type="molecule type" value="Genomic_DNA"/>
</dbReference>
<comment type="caution">
    <text evidence="2">The sequence shown here is derived from an EMBL/GenBank/DDBJ whole genome shotgun (WGS) entry which is preliminary data.</text>
</comment>
<organism evidence="2 3">
    <name type="scientific">Lientehia hominis</name>
    <dbReference type="NCBI Taxonomy" id="2897778"/>
    <lineage>
        <taxon>Bacteria</taxon>
        <taxon>Bacillati</taxon>
        <taxon>Bacillota</taxon>
        <taxon>Clostridia</taxon>
        <taxon>Lachnospirales</taxon>
        <taxon>Lachnospiraceae</taxon>
        <taxon>Lientehia</taxon>
    </lineage>
</organism>
<dbReference type="Proteomes" id="UP001299265">
    <property type="component" value="Unassembled WGS sequence"/>
</dbReference>
<dbReference type="InterPro" id="IPR033932">
    <property type="entry name" value="YtcJ-like"/>
</dbReference>
<feature type="domain" description="Amidohydrolase 3" evidence="1">
    <location>
        <begin position="56"/>
        <end position="547"/>
    </location>
</feature>
<dbReference type="AlphaFoldDB" id="A0AAP2RJY7"/>
<dbReference type="InterPro" id="IPR032466">
    <property type="entry name" value="Metal_Hydrolase"/>
</dbReference>
<dbReference type="InterPro" id="IPR011059">
    <property type="entry name" value="Metal-dep_hydrolase_composite"/>
</dbReference>
<dbReference type="SUPFAM" id="SSF51338">
    <property type="entry name" value="Composite domain of metallo-dependent hydrolases"/>
    <property type="match status" value="1"/>
</dbReference>
<protein>
    <submittedName>
        <fullName evidence="2">Amidohydrolase</fullName>
    </submittedName>
</protein>
<dbReference type="InterPro" id="IPR013108">
    <property type="entry name" value="Amidohydro_3"/>
</dbReference>
<accession>A0AAP2RJY7</accession>
<evidence type="ECO:0000259" key="1">
    <source>
        <dbReference type="Pfam" id="PF07969"/>
    </source>
</evidence>
<reference evidence="2 3" key="1">
    <citation type="submission" date="2021-11" db="EMBL/GenBank/DDBJ databases">
        <title>Lacrimispora sp. nov. NSJ-141 isolated from human feces.</title>
        <authorList>
            <person name="Abdugheni R."/>
        </authorList>
    </citation>
    <scope>NUCLEOTIDE SEQUENCE [LARGE SCALE GENOMIC DNA]</scope>
    <source>
        <strain evidence="2 3">NSJ-141</strain>
    </source>
</reference>
<dbReference type="Gene3D" id="3.10.310.70">
    <property type="match status" value="1"/>
</dbReference>
<gene>
    <name evidence="2" type="ORF">LQE92_13245</name>
</gene>